<dbReference type="Gene3D" id="3.40.30.10">
    <property type="entry name" value="Glutaredoxin"/>
    <property type="match status" value="1"/>
</dbReference>
<organism evidence="2 4">
    <name type="scientific">Micromonospora globbae</name>
    <dbReference type="NCBI Taxonomy" id="1894969"/>
    <lineage>
        <taxon>Bacteria</taxon>
        <taxon>Bacillati</taxon>
        <taxon>Actinomycetota</taxon>
        <taxon>Actinomycetes</taxon>
        <taxon>Micromonosporales</taxon>
        <taxon>Micromonosporaceae</taxon>
        <taxon>Micromonospora</taxon>
    </lineage>
</organism>
<evidence type="ECO:0000313" key="2">
    <source>
        <dbReference type="EMBL" id="RKF26481.1"/>
    </source>
</evidence>
<evidence type="ECO:0000313" key="4">
    <source>
        <dbReference type="Proteomes" id="UP000285744"/>
    </source>
</evidence>
<dbReference type="InterPro" id="IPR036249">
    <property type="entry name" value="Thioredoxin-like_sf"/>
</dbReference>
<dbReference type="PANTHER" id="PTHR43640:SF1">
    <property type="entry name" value="THIOREDOXIN-DEPENDENT PEROXIREDOXIN"/>
    <property type="match status" value="1"/>
</dbReference>
<name>A0A420F0J9_9ACTN</name>
<dbReference type="GO" id="GO:0016209">
    <property type="term" value="F:antioxidant activity"/>
    <property type="evidence" value="ECO:0007669"/>
    <property type="project" value="InterPro"/>
</dbReference>
<evidence type="ECO:0000259" key="1">
    <source>
        <dbReference type="PROSITE" id="PS51352"/>
    </source>
</evidence>
<reference evidence="3" key="2">
    <citation type="submission" date="2022-10" db="EMBL/GenBank/DDBJ databases">
        <title>The complete genomes of actinobacterial strains from the NBC collection.</title>
        <authorList>
            <person name="Joergensen T.S."/>
            <person name="Alvarez Arevalo M."/>
            <person name="Sterndorff E.B."/>
            <person name="Faurdal D."/>
            <person name="Vuksanovic O."/>
            <person name="Mourched A.-S."/>
            <person name="Charusanti P."/>
            <person name="Shaw S."/>
            <person name="Blin K."/>
            <person name="Weber T."/>
        </authorList>
    </citation>
    <scope>NUCLEOTIDE SEQUENCE</scope>
    <source>
        <strain evidence="3">NBC_00256</strain>
    </source>
</reference>
<dbReference type="PANTHER" id="PTHR43640">
    <property type="entry name" value="OS07G0260300 PROTEIN"/>
    <property type="match status" value="1"/>
</dbReference>
<proteinExistence type="predicted"/>
<protein>
    <submittedName>
        <fullName evidence="2">Thioredoxin family protein</fullName>
    </submittedName>
</protein>
<dbReference type="Proteomes" id="UP001432190">
    <property type="component" value="Chromosome"/>
</dbReference>
<sequence length="192" mass="20356">MPPVNSSLVALGTPLPAFELPDLDGKPVSSTDLAGPALLVAFLSNHCPYVRHIERRLAAVTADLAGRGLSVVGVASNDTGIAPDDDVDGLREQVERAGFTFPYLVDTTQRTARDFRAACTPDLFLYDGQRRLAYRGAFDAARPGNDVPVTGDLLVSAVDLVLSGRDVPEPHTPSLGCGIKWSPDNEPGVVVH</sequence>
<dbReference type="SUPFAM" id="SSF52833">
    <property type="entry name" value="Thioredoxin-like"/>
    <property type="match status" value="1"/>
</dbReference>
<dbReference type="EMBL" id="RAQQ01000010">
    <property type="protein sequence ID" value="RKF26481.1"/>
    <property type="molecule type" value="Genomic_DNA"/>
</dbReference>
<dbReference type="PROSITE" id="PS51352">
    <property type="entry name" value="THIOREDOXIN_2"/>
    <property type="match status" value="1"/>
</dbReference>
<dbReference type="AlphaFoldDB" id="A0A420F0J9"/>
<accession>A0A420F0J9</accession>
<dbReference type="EMBL" id="CP108084">
    <property type="protein sequence ID" value="WUP51811.1"/>
    <property type="molecule type" value="Genomic_DNA"/>
</dbReference>
<evidence type="ECO:0000313" key="5">
    <source>
        <dbReference type="Proteomes" id="UP001432190"/>
    </source>
</evidence>
<keyword evidence="5" id="KW-1185">Reference proteome</keyword>
<reference evidence="2 4" key="1">
    <citation type="journal article" date="2018" name="Int. J. Syst. Evol. Microbiol.">
        <title>Micromonospora globbae sp. nov., an endophytic actinomycete isolated from roots of Globba winitii C. H. Wright.</title>
        <authorList>
            <person name="Kuncharoen N."/>
            <person name="Pittayakhajonwut P."/>
            <person name="Tanasupawat S."/>
        </authorList>
    </citation>
    <scope>NUCLEOTIDE SEQUENCE [LARGE SCALE GENOMIC DNA]</scope>
    <source>
        <strain evidence="2 4">WPS1-2</strain>
    </source>
</reference>
<dbReference type="Proteomes" id="UP000285744">
    <property type="component" value="Unassembled WGS sequence"/>
</dbReference>
<feature type="domain" description="Thioredoxin" evidence="1">
    <location>
        <begin position="9"/>
        <end position="163"/>
    </location>
</feature>
<dbReference type="RefSeq" id="WP_120329278.1">
    <property type="nucleotide sequence ID" value="NZ_CP108084.1"/>
</dbReference>
<gene>
    <name evidence="2" type="ORF">D7I43_15930</name>
    <name evidence="3" type="ORF">OG994_10000</name>
</gene>
<dbReference type="InterPro" id="IPR013766">
    <property type="entry name" value="Thioredoxin_domain"/>
</dbReference>
<dbReference type="InterPro" id="IPR000866">
    <property type="entry name" value="AhpC/TSA"/>
</dbReference>
<dbReference type="GO" id="GO:0016491">
    <property type="term" value="F:oxidoreductase activity"/>
    <property type="evidence" value="ECO:0007669"/>
    <property type="project" value="InterPro"/>
</dbReference>
<dbReference type="CDD" id="cd02969">
    <property type="entry name" value="PRX_like1"/>
    <property type="match status" value="1"/>
</dbReference>
<dbReference type="Pfam" id="PF00578">
    <property type="entry name" value="AhpC-TSA"/>
    <property type="match status" value="1"/>
</dbReference>
<evidence type="ECO:0000313" key="3">
    <source>
        <dbReference type="EMBL" id="WUP51811.1"/>
    </source>
</evidence>
<dbReference type="OrthoDB" id="9809746at2"/>
<dbReference type="InterPro" id="IPR047262">
    <property type="entry name" value="PRX-like1"/>
</dbReference>